<reference evidence="9" key="1">
    <citation type="submission" date="2019-11" db="EMBL/GenBank/DDBJ databases">
        <title>Complete genome sequence of Corynebacterium kalinowskii 1959, a novel Corynebacterium species isolated from soil of a small paddock in Vilsendorf, Germany.</title>
        <authorList>
            <person name="Schaffert L."/>
            <person name="Ruwe M."/>
            <person name="Milse J."/>
            <person name="Hanuschka K."/>
            <person name="Ortseifen V."/>
            <person name="Droste J."/>
            <person name="Brandt D."/>
            <person name="Schlueter L."/>
            <person name="Kutter Y."/>
            <person name="Vinke S."/>
            <person name="Viehoefer P."/>
            <person name="Jacob L."/>
            <person name="Luebke N.-C."/>
            <person name="Schulte-Berndt E."/>
            <person name="Hain C."/>
            <person name="Linder M."/>
            <person name="Schmidt P."/>
            <person name="Wollenschlaeger L."/>
            <person name="Luttermann T."/>
            <person name="Thieme E."/>
            <person name="Hassa J."/>
            <person name="Haak M."/>
            <person name="Wittchen M."/>
            <person name="Mentz A."/>
            <person name="Persicke M."/>
            <person name="Busche T."/>
            <person name="Ruckert C."/>
        </authorList>
    </citation>
    <scope>NUCLEOTIDE SEQUENCE [LARGE SCALE GENOMIC DNA]</scope>
    <source>
        <strain evidence="9">1959</strain>
    </source>
</reference>
<dbReference type="InterPro" id="IPR025971">
    <property type="entry name" value="LppP/LprE"/>
</dbReference>
<protein>
    <recommendedName>
        <fullName evidence="10">LppP/LprE family lipoprotein</fullName>
    </recommendedName>
</protein>
<evidence type="ECO:0000256" key="1">
    <source>
        <dbReference type="ARBA" id="ARBA00022475"/>
    </source>
</evidence>
<evidence type="ECO:0000313" key="8">
    <source>
        <dbReference type="EMBL" id="QGU02883.1"/>
    </source>
</evidence>
<evidence type="ECO:0000256" key="6">
    <source>
        <dbReference type="SAM" id="MobiDB-lite"/>
    </source>
</evidence>
<feature type="chain" id="PRO_5025625828" description="LppP/LprE family lipoprotein" evidence="7">
    <location>
        <begin position="26"/>
        <end position="179"/>
    </location>
</feature>
<dbReference type="Pfam" id="PF14041">
    <property type="entry name" value="Lipoprotein_21"/>
    <property type="match status" value="1"/>
</dbReference>
<dbReference type="AlphaFoldDB" id="A0A6B8VFG4"/>
<evidence type="ECO:0000256" key="2">
    <source>
        <dbReference type="ARBA" id="ARBA00022729"/>
    </source>
</evidence>
<sequence length="179" mass="19662">MSFRFAAGAVTLALTLPLSIQPAFAAFNETDYSQNPACGVGYEDNFKQFTDQIPGSFHGWRATAQHNFNPCRTLSYVVAEAITKDPNTPRHIMFFHKGAYFGTATPEAHAFTEVVGATDTSVTVNYYHWKAPGWPEQFAGQVTYRWDGEKVVTDGQIQPAPAPPNAPQFSLPALSSGLW</sequence>
<feature type="signal peptide" evidence="7">
    <location>
        <begin position="1"/>
        <end position="25"/>
    </location>
</feature>
<evidence type="ECO:0000256" key="3">
    <source>
        <dbReference type="ARBA" id="ARBA00023136"/>
    </source>
</evidence>
<keyword evidence="3" id="KW-0472">Membrane</keyword>
<evidence type="ECO:0000256" key="7">
    <source>
        <dbReference type="SAM" id="SignalP"/>
    </source>
</evidence>
<feature type="region of interest" description="Disordered" evidence="6">
    <location>
        <begin position="156"/>
        <end position="179"/>
    </location>
</feature>
<keyword evidence="5" id="KW-0449">Lipoprotein</keyword>
<accession>A0A6B8VFG4</accession>
<organism evidence="8 9">
    <name type="scientific">Corynebacterium kalinowskii</name>
    <dbReference type="NCBI Taxonomy" id="2675216"/>
    <lineage>
        <taxon>Bacteria</taxon>
        <taxon>Bacillati</taxon>
        <taxon>Actinomycetota</taxon>
        <taxon>Actinomycetes</taxon>
        <taxon>Mycobacteriales</taxon>
        <taxon>Corynebacteriaceae</taxon>
        <taxon>Corynebacterium</taxon>
    </lineage>
</organism>
<name>A0A6B8VFG4_9CORY</name>
<evidence type="ECO:0000256" key="4">
    <source>
        <dbReference type="ARBA" id="ARBA00023139"/>
    </source>
</evidence>
<keyword evidence="2 7" id="KW-0732">Signal</keyword>
<evidence type="ECO:0000313" key="9">
    <source>
        <dbReference type="Proteomes" id="UP000427071"/>
    </source>
</evidence>
<dbReference type="KEGG" id="ckw:CKALI_10140"/>
<gene>
    <name evidence="8" type="ORF">CKALI_10140</name>
</gene>
<keyword evidence="9" id="KW-1185">Reference proteome</keyword>
<keyword evidence="4" id="KW-0564">Palmitate</keyword>
<evidence type="ECO:0000256" key="5">
    <source>
        <dbReference type="ARBA" id="ARBA00023288"/>
    </source>
</evidence>
<keyword evidence="1" id="KW-1003">Cell membrane</keyword>
<dbReference type="EMBL" id="CP046452">
    <property type="protein sequence ID" value="QGU02883.1"/>
    <property type="molecule type" value="Genomic_DNA"/>
</dbReference>
<dbReference type="RefSeq" id="WP_156193224.1">
    <property type="nucleotide sequence ID" value="NZ_CP046452.1"/>
</dbReference>
<dbReference type="Proteomes" id="UP000427071">
    <property type="component" value="Chromosome"/>
</dbReference>
<proteinExistence type="predicted"/>
<evidence type="ECO:0008006" key="10">
    <source>
        <dbReference type="Google" id="ProtNLM"/>
    </source>
</evidence>